<dbReference type="SMART" id="SM00382">
    <property type="entry name" value="AAA"/>
    <property type="match status" value="2"/>
</dbReference>
<comment type="caution">
    <text evidence="11">The sequence shown here is derived from an EMBL/GenBank/DDBJ whole genome shotgun (WGS) entry which is preliminary data.</text>
</comment>
<evidence type="ECO:0000256" key="3">
    <source>
        <dbReference type="ARBA" id="ARBA00022475"/>
    </source>
</evidence>
<keyword evidence="3" id="KW-1003">Cell membrane</keyword>
<dbReference type="SUPFAM" id="SSF52540">
    <property type="entry name" value="P-loop containing nucleoside triphosphate hydrolases"/>
    <property type="match status" value="2"/>
</dbReference>
<dbReference type="OrthoDB" id="1115710at2"/>
<feature type="domain" description="ABC transporter" evidence="10">
    <location>
        <begin position="2"/>
        <end position="238"/>
    </location>
</feature>
<dbReference type="GO" id="GO:0005524">
    <property type="term" value="F:ATP binding"/>
    <property type="evidence" value="ECO:0007669"/>
    <property type="project" value="UniProtKB-KW"/>
</dbReference>
<dbReference type="InterPro" id="IPR017871">
    <property type="entry name" value="ABC_transporter-like_CS"/>
</dbReference>
<evidence type="ECO:0000256" key="6">
    <source>
        <dbReference type="ARBA" id="ARBA00022741"/>
    </source>
</evidence>
<evidence type="ECO:0000256" key="5">
    <source>
        <dbReference type="ARBA" id="ARBA00022737"/>
    </source>
</evidence>
<dbReference type="CDD" id="cd03215">
    <property type="entry name" value="ABC_Carb_Monos_II"/>
    <property type="match status" value="1"/>
</dbReference>
<feature type="domain" description="ABC transporter" evidence="10">
    <location>
        <begin position="255"/>
        <end position="494"/>
    </location>
</feature>
<evidence type="ECO:0000256" key="4">
    <source>
        <dbReference type="ARBA" id="ARBA00022597"/>
    </source>
</evidence>
<evidence type="ECO:0000256" key="8">
    <source>
        <dbReference type="ARBA" id="ARBA00022967"/>
    </source>
</evidence>
<keyword evidence="12" id="KW-1185">Reference proteome</keyword>
<evidence type="ECO:0000259" key="10">
    <source>
        <dbReference type="PROSITE" id="PS50893"/>
    </source>
</evidence>
<organism evidence="11 12">
    <name type="scientific">Jiulongibacter sediminis</name>
    <dbReference type="NCBI Taxonomy" id="1605367"/>
    <lineage>
        <taxon>Bacteria</taxon>
        <taxon>Pseudomonadati</taxon>
        <taxon>Bacteroidota</taxon>
        <taxon>Cytophagia</taxon>
        <taxon>Cytophagales</taxon>
        <taxon>Leadbetterellaceae</taxon>
        <taxon>Jiulongibacter</taxon>
    </lineage>
</organism>
<keyword evidence="8" id="KW-1278">Translocase</keyword>
<dbReference type="GO" id="GO:0016887">
    <property type="term" value="F:ATP hydrolysis activity"/>
    <property type="evidence" value="ECO:0007669"/>
    <property type="project" value="InterPro"/>
</dbReference>
<dbReference type="InterPro" id="IPR050107">
    <property type="entry name" value="ABC_carbohydrate_import_ATPase"/>
</dbReference>
<proteinExistence type="predicted"/>
<dbReference type="Gene3D" id="3.40.50.300">
    <property type="entry name" value="P-loop containing nucleotide triphosphate hydrolases"/>
    <property type="match status" value="2"/>
</dbReference>
<dbReference type="PANTHER" id="PTHR43790">
    <property type="entry name" value="CARBOHYDRATE TRANSPORT ATP-BINDING PROTEIN MG119-RELATED"/>
    <property type="match status" value="1"/>
</dbReference>
<keyword evidence="5" id="KW-0677">Repeat</keyword>
<evidence type="ECO:0000256" key="7">
    <source>
        <dbReference type="ARBA" id="ARBA00022840"/>
    </source>
</evidence>
<evidence type="ECO:0000256" key="2">
    <source>
        <dbReference type="ARBA" id="ARBA00022448"/>
    </source>
</evidence>
<keyword evidence="6" id="KW-0547">Nucleotide-binding</keyword>
<keyword evidence="9" id="KW-0472">Membrane</keyword>
<keyword evidence="2" id="KW-0813">Transport</keyword>
<name>A0A0P7C5D9_9BACT</name>
<gene>
    <name evidence="11" type="ORF">AFM12_16245</name>
</gene>
<dbReference type="CDD" id="cd03216">
    <property type="entry name" value="ABC_Carb_Monos_I"/>
    <property type="match status" value="1"/>
</dbReference>
<reference evidence="11 12" key="1">
    <citation type="submission" date="2015-07" db="EMBL/GenBank/DDBJ databases">
        <title>The draft genome sequence of Leadbetterella sp. JN14-9.</title>
        <authorList>
            <person name="Liu Y."/>
            <person name="Du J."/>
            <person name="Shao Z."/>
        </authorList>
    </citation>
    <scope>NUCLEOTIDE SEQUENCE [LARGE SCALE GENOMIC DNA]</scope>
    <source>
        <strain evidence="11 12">JN14-9</strain>
    </source>
</reference>
<dbReference type="PATRIC" id="fig|1605367.3.peg.681"/>
<evidence type="ECO:0000256" key="1">
    <source>
        <dbReference type="ARBA" id="ARBA00004202"/>
    </source>
</evidence>
<dbReference type="RefSeq" id="WP_055150271.1">
    <property type="nucleotide sequence ID" value="NZ_JXSZ01000012.1"/>
</dbReference>
<dbReference type="InterPro" id="IPR027417">
    <property type="entry name" value="P-loop_NTPase"/>
</dbReference>
<dbReference type="Proteomes" id="UP000050454">
    <property type="component" value="Unassembled WGS sequence"/>
</dbReference>
<dbReference type="EMBL" id="LGTQ01000012">
    <property type="protein sequence ID" value="KPM47334.1"/>
    <property type="molecule type" value="Genomic_DNA"/>
</dbReference>
<evidence type="ECO:0000256" key="9">
    <source>
        <dbReference type="ARBA" id="ARBA00023136"/>
    </source>
</evidence>
<dbReference type="InterPro" id="IPR003593">
    <property type="entry name" value="AAA+_ATPase"/>
</dbReference>
<keyword evidence="4" id="KW-0762">Sugar transport</keyword>
<keyword evidence="7 11" id="KW-0067">ATP-binding</keyword>
<sequence length="494" mass="53591">MLEAKNISKSFPGVKALQNVNFTFYAGKVNAILGENGAGKSTLLKVLTGVYQDYEGDILLDGEKVTFESVKAAQLAGVGIIHQELNLIPSLSIAENIFLGNEVKNTFGVLNDMEMESRSAELLQQVNLNISPNTKVESLKVGEQQLVEIAKALLIETHVLLMDEPTSALTDKEIDRLHGIIAKLKAEGKAIVYISHKMDELFRIADTYTVLRDGQTVGAGEMSETTEANLISLMVGREVQIPPKSQGKAAGEVSLKVENLNLPHPTIKNRNLLDDINLELRKGEILGIFGLMGAGRTELLESIFGLNSRNLQGETLINGEQVKISSPQVAKNHGLAFLTEDRKSEGLVLGMDLSANIGLTTLKNGTLLQAGKEAETAKKYINELSIKTPSESQLAVNLSGGNQQKVVLAKWLDTFPEILMLDEPTRGIDINAKSEIYDLIAKLAESGKSILLVSSEIPEILALSDRILVMAEGKITAEFKAGEVTEEILLKKAI</sequence>
<protein>
    <submittedName>
        <fullName evidence="11">D-ribose transporter ATP-binding protein</fullName>
    </submittedName>
</protein>
<dbReference type="PROSITE" id="PS50893">
    <property type="entry name" value="ABC_TRANSPORTER_2"/>
    <property type="match status" value="2"/>
</dbReference>
<accession>A0A0P7C5D9</accession>
<dbReference type="Pfam" id="PF00005">
    <property type="entry name" value="ABC_tran"/>
    <property type="match status" value="2"/>
</dbReference>
<dbReference type="AlphaFoldDB" id="A0A0P7C5D9"/>
<dbReference type="GO" id="GO:0005886">
    <property type="term" value="C:plasma membrane"/>
    <property type="evidence" value="ECO:0007669"/>
    <property type="project" value="UniProtKB-SubCell"/>
</dbReference>
<dbReference type="InterPro" id="IPR003439">
    <property type="entry name" value="ABC_transporter-like_ATP-bd"/>
</dbReference>
<dbReference type="PROSITE" id="PS00211">
    <property type="entry name" value="ABC_TRANSPORTER_1"/>
    <property type="match status" value="1"/>
</dbReference>
<dbReference type="PANTHER" id="PTHR43790:SF3">
    <property type="entry name" value="D-ALLOSE IMPORT ATP-BINDING PROTEIN ALSA-RELATED"/>
    <property type="match status" value="1"/>
</dbReference>
<dbReference type="STRING" id="1605367.AFM12_16245"/>
<dbReference type="FunFam" id="3.40.50.300:FF:000127">
    <property type="entry name" value="Ribose import ATP-binding protein RbsA"/>
    <property type="match status" value="1"/>
</dbReference>
<evidence type="ECO:0000313" key="11">
    <source>
        <dbReference type="EMBL" id="KPM47334.1"/>
    </source>
</evidence>
<comment type="subcellular location">
    <subcellularLocation>
        <location evidence="1">Cell membrane</location>
        <topology evidence="1">Peripheral membrane protein</topology>
    </subcellularLocation>
</comment>
<evidence type="ECO:0000313" key="12">
    <source>
        <dbReference type="Proteomes" id="UP000050454"/>
    </source>
</evidence>